<sequence>MTHPMIDADDPLVADLLGGTIELVREAGGFVAPITRLVERGGQLSIESSAAAGEPLLRIPREAFVRVDRVEWSQDGDRIVIEQAPDDCGDLEWEMLYLQVALHNACSKIAWMRRTHPSLDPGLPEDLVDAVRAVVPSFRTPQMGAIDLLWANRCFRLPIEAGDPPERVLIPIVDLLNHHADGAVGDWDAASFQVATAPAFGTSECALDYGMERDAMEMAVVYGFAGSSRAASSTSAYDLESLGRIIELASLPGARASAQPLHQAATLLALALDDPPLHARDSRGGVVDAPADDDLG</sequence>
<proteinExistence type="predicted"/>
<protein>
    <submittedName>
        <fullName evidence="1">Unannotated protein</fullName>
    </submittedName>
</protein>
<dbReference type="AlphaFoldDB" id="A0A6J6UNL7"/>
<evidence type="ECO:0000313" key="1">
    <source>
        <dbReference type="EMBL" id="CAB4760755.1"/>
    </source>
</evidence>
<reference evidence="1" key="1">
    <citation type="submission" date="2020-05" db="EMBL/GenBank/DDBJ databases">
        <authorList>
            <person name="Chiriac C."/>
            <person name="Salcher M."/>
            <person name="Ghai R."/>
            <person name="Kavagutti S V."/>
        </authorList>
    </citation>
    <scope>NUCLEOTIDE SEQUENCE</scope>
</reference>
<dbReference type="EMBL" id="CAEZYZ010000248">
    <property type="protein sequence ID" value="CAB4760755.1"/>
    <property type="molecule type" value="Genomic_DNA"/>
</dbReference>
<name>A0A6J6UNL7_9ZZZZ</name>
<gene>
    <name evidence="1" type="ORF">UFOPK2810_01337</name>
</gene>
<dbReference type="Gene3D" id="3.90.1410.10">
    <property type="entry name" value="set domain protein methyltransferase, domain 1"/>
    <property type="match status" value="1"/>
</dbReference>
<organism evidence="1">
    <name type="scientific">freshwater metagenome</name>
    <dbReference type="NCBI Taxonomy" id="449393"/>
    <lineage>
        <taxon>unclassified sequences</taxon>
        <taxon>metagenomes</taxon>
        <taxon>ecological metagenomes</taxon>
    </lineage>
</organism>
<dbReference type="SUPFAM" id="SSF82199">
    <property type="entry name" value="SET domain"/>
    <property type="match status" value="1"/>
</dbReference>
<accession>A0A6J6UNL7</accession>
<dbReference type="InterPro" id="IPR046341">
    <property type="entry name" value="SET_dom_sf"/>
</dbReference>